<accession>A0A1S3ZS98</accession>
<proteinExistence type="predicted"/>
<reference evidence="5" key="1">
    <citation type="journal article" date="2014" name="Nat. Commun.">
        <title>The tobacco genome sequence and its comparison with those of tomato and potato.</title>
        <authorList>
            <person name="Sierro N."/>
            <person name="Battey J.N."/>
            <person name="Ouadi S."/>
            <person name="Bakaher N."/>
            <person name="Bovet L."/>
            <person name="Willig A."/>
            <person name="Goepfert S."/>
            <person name="Peitsch M.C."/>
            <person name="Ivanov N.V."/>
        </authorList>
    </citation>
    <scope>NUCLEOTIDE SEQUENCE [LARGE SCALE GENOMIC DNA]</scope>
</reference>
<dbReference type="GeneID" id="107789918"/>
<feature type="region of interest" description="Disordered" evidence="4">
    <location>
        <begin position="18"/>
        <end position="67"/>
    </location>
</feature>
<dbReference type="AlphaFoldDB" id="A0A1S3ZS98"/>
<keyword evidence="1" id="KW-0678">Repressor</keyword>
<dbReference type="GO" id="GO:0003700">
    <property type="term" value="F:DNA-binding transcription factor activity"/>
    <property type="evidence" value="ECO:0007669"/>
    <property type="project" value="InterPro"/>
</dbReference>
<dbReference type="PANTHER" id="PTHR33388">
    <property type="entry name" value="OS01G0212500 PROTEIN"/>
    <property type="match status" value="1"/>
</dbReference>
<dbReference type="OMA" id="MASEHNM"/>
<dbReference type="InterPro" id="IPR040356">
    <property type="entry name" value="SPEAR"/>
</dbReference>
<dbReference type="RefSeq" id="XP_016467286.1">
    <property type="nucleotide sequence ID" value="XM_016611800.2"/>
</dbReference>
<name>A0A1S3ZS98_TOBAC</name>
<evidence type="ECO:0000256" key="4">
    <source>
        <dbReference type="SAM" id="MobiDB-lite"/>
    </source>
</evidence>
<evidence type="ECO:0000256" key="2">
    <source>
        <dbReference type="ARBA" id="ARBA00023015"/>
    </source>
</evidence>
<reference evidence="6" key="2">
    <citation type="submission" date="2025-08" db="UniProtKB">
        <authorList>
            <consortium name="RefSeq"/>
        </authorList>
    </citation>
    <scope>IDENTIFICATION</scope>
    <source>
        <tissue evidence="6">Leaf</tissue>
    </source>
</reference>
<protein>
    <submittedName>
        <fullName evidence="6">Uncharacterized protein LOC107789918</fullName>
    </submittedName>
</protein>
<evidence type="ECO:0000256" key="1">
    <source>
        <dbReference type="ARBA" id="ARBA00022491"/>
    </source>
</evidence>
<keyword evidence="5" id="KW-1185">Reference proteome</keyword>
<gene>
    <name evidence="6" type="primary">LOC107789918</name>
</gene>
<feature type="compositionally biased region" description="Polar residues" evidence="4">
    <location>
        <begin position="27"/>
        <end position="40"/>
    </location>
</feature>
<evidence type="ECO:0000256" key="3">
    <source>
        <dbReference type="ARBA" id="ARBA00023163"/>
    </source>
</evidence>
<dbReference type="PaxDb" id="4097-A0A1S3ZS98"/>
<dbReference type="STRING" id="4097.A0A1S3ZS98"/>
<dbReference type="RefSeq" id="XP_016467286.1">
    <property type="nucleotide sequence ID" value="XM_016611800.1"/>
</dbReference>
<evidence type="ECO:0000313" key="6">
    <source>
        <dbReference type="RefSeq" id="XP_016467286.1"/>
    </source>
</evidence>
<dbReference type="OrthoDB" id="1917522at2759"/>
<organism evidence="5 6">
    <name type="scientific">Nicotiana tabacum</name>
    <name type="common">Common tobacco</name>
    <dbReference type="NCBI Taxonomy" id="4097"/>
    <lineage>
        <taxon>Eukaryota</taxon>
        <taxon>Viridiplantae</taxon>
        <taxon>Streptophyta</taxon>
        <taxon>Embryophyta</taxon>
        <taxon>Tracheophyta</taxon>
        <taxon>Spermatophyta</taxon>
        <taxon>Magnoliopsida</taxon>
        <taxon>eudicotyledons</taxon>
        <taxon>Gunneridae</taxon>
        <taxon>Pentapetalae</taxon>
        <taxon>asterids</taxon>
        <taxon>lamiids</taxon>
        <taxon>Solanales</taxon>
        <taxon>Solanaceae</taxon>
        <taxon>Nicotianoideae</taxon>
        <taxon>Nicotianeae</taxon>
        <taxon>Nicotiana</taxon>
    </lineage>
</organism>
<dbReference type="Proteomes" id="UP000790787">
    <property type="component" value="Chromosome 10"/>
</dbReference>
<dbReference type="KEGG" id="nta:107789918"/>
<keyword evidence="2" id="KW-0805">Transcription regulation</keyword>
<sequence length="340" mass="37192">MTTSLQFTSDHQYPINLSISQEDHQQTKASAETMNQQITGRSRRSKGGANKSLTQKKKQSQRGMGVEKLERLRLQELISSKTSPLDQFPKLYGGVNQVMAPDFLLHQRVANSTVPYGSSTYGSAPMAFGDQLIISGHDQFQTQMGLNGFATNSKELITPTEKSKELSSLPNLMSIKSSCFSHRCSSCNKKKRMINGDDMGRSNIEAGIIHMENVIGENQYFGTKPLLHPFSIPSHLEKGVEIVAIHRKGNSSSPLSEGGLVMEYEFFPTEKSGRSNTISCFENDMMMKKMMTTSSESSSVAAAATVGNGEASCVTTISWVDTATTTTPTSSIDLSLKLSF</sequence>
<keyword evidence="3" id="KW-0804">Transcription</keyword>
<dbReference type="PANTHER" id="PTHR33388:SF2">
    <property type="entry name" value="PROTEIN SPOROCYTELESS"/>
    <property type="match status" value="1"/>
</dbReference>
<evidence type="ECO:0000313" key="5">
    <source>
        <dbReference type="Proteomes" id="UP000790787"/>
    </source>
</evidence>